<comment type="caution">
    <text evidence="2">The sequence shown here is derived from an EMBL/GenBank/DDBJ whole genome shotgun (WGS) entry which is preliminary data.</text>
</comment>
<evidence type="ECO:0008006" key="4">
    <source>
        <dbReference type="Google" id="ProtNLM"/>
    </source>
</evidence>
<keyword evidence="1" id="KW-1133">Transmembrane helix</keyword>
<evidence type="ECO:0000256" key="1">
    <source>
        <dbReference type="SAM" id="Phobius"/>
    </source>
</evidence>
<sequence>MTDRPYRNYRAGIGVSLLLAALIATLSLIAVATPNLGWGVVALATIAIWIGAPLLLVLLLAWLRYMLRQRGRVPGRVHAWMFLPTAAAMLIIPLWQSLQHSWANLAGGSRIPVAELHINLSGQPLWLDTSPYASTGSGAGPDLPMQGDTPQRFVAFHRYPNAQSDVDSAFPYQDARLKRSADHYRYAMPSGDRAVTDVPLVRRPYPDTTRFNAGWRSAGPPELVHLYYHYSDHVEVAPTLARLSGSAADHLQRSRFEGLVLFKIHNYGSTPIVRMEVDGIALDIGDSAIENIPAAPADCTAYGFPAGVALLSLDRPLQLRWQTVDAPARWHSARVQVPAFRQAQPLQGQSTLQQVLLYVLPDGTLAAERYAEVFNGDTRHGIKATGLPARAAPFARCGSARAGYADGADAVLAD</sequence>
<evidence type="ECO:0000313" key="3">
    <source>
        <dbReference type="Proteomes" id="UP000051757"/>
    </source>
</evidence>
<keyword evidence="1" id="KW-0472">Membrane</keyword>
<name>A0A0R0BE03_9GAMM</name>
<gene>
    <name evidence="2" type="ORF">ARC23_10655</name>
</gene>
<feature type="transmembrane region" description="Helical" evidence="1">
    <location>
        <begin position="38"/>
        <end position="65"/>
    </location>
</feature>
<keyword evidence="3" id="KW-1185">Reference proteome</keyword>
<reference evidence="2 3" key="1">
    <citation type="journal article" date="2016" name="Front. Microbiol.">
        <title>Genome Sequence of Type Strains of Genus Stenotrophomonas.</title>
        <authorList>
            <person name="Patil P.P."/>
            <person name="Midha S."/>
            <person name="Kumar S."/>
            <person name="Patil P.B."/>
        </authorList>
    </citation>
    <scope>NUCLEOTIDE SEQUENCE [LARGE SCALE GENOMIC DNA]</scope>
    <source>
        <strain evidence="2 3">LMG 978</strain>
    </source>
</reference>
<accession>A0A0R0BE03</accession>
<organism evidence="2 3">
    <name type="scientific">Stenotrophomonas beteli</name>
    <dbReference type="NCBI Taxonomy" id="3384461"/>
    <lineage>
        <taxon>Bacteria</taxon>
        <taxon>Pseudomonadati</taxon>
        <taxon>Pseudomonadota</taxon>
        <taxon>Gammaproteobacteria</taxon>
        <taxon>Lysobacterales</taxon>
        <taxon>Lysobacteraceae</taxon>
        <taxon>Stenotrophomonas</taxon>
        <taxon>Stenotrophomonas maltophilia group</taxon>
    </lineage>
</organism>
<proteinExistence type="predicted"/>
<feature type="transmembrane region" description="Helical" evidence="1">
    <location>
        <begin position="12"/>
        <end position="32"/>
    </location>
</feature>
<feature type="transmembrane region" description="Helical" evidence="1">
    <location>
        <begin position="77"/>
        <end position="95"/>
    </location>
</feature>
<evidence type="ECO:0000313" key="2">
    <source>
        <dbReference type="EMBL" id="KRG50984.1"/>
    </source>
</evidence>
<dbReference type="AlphaFoldDB" id="A0A0R0BE03"/>
<keyword evidence="1" id="KW-0812">Transmembrane</keyword>
<dbReference type="EMBL" id="LLXV01000029">
    <property type="protein sequence ID" value="KRG50984.1"/>
    <property type="molecule type" value="Genomic_DNA"/>
</dbReference>
<dbReference type="Proteomes" id="UP000051757">
    <property type="component" value="Unassembled WGS sequence"/>
</dbReference>
<protein>
    <recommendedName>
        <fullName evidence="4">Transmembrane protein</fullName>
    </recommendedName>
</protein>
<dbReference type="OrthoDB" id="8647243at2"/>